<name>A0ABD1GCS3_SALDI</name>
<feature type="region of interest" description="Disordered" evidence="1">
    <location>
        <begin position="54"/>
        <end position="80"/>
    </location>
</feature>
<comment type="caution">
    <text evidence="2">The sequence shown here is derived from an EMBL/GenBank/DDBJ whole genome shotgun (WGS) entry which is preliminary data.</text>
</comment>
<evidence type="ECO:0000256" key="1">
    <source>
        <dbReference type="SAM" id="MobiDB-lite"/>
    </source>
</evidence>
<proteinExistence type="predicted"/>
<gene>
    <name evidence="2" type="ORF">AAHA92_25287</name>
</gene>
<feature type="compositionally biased region" description="Polar residues" evidence="1">
    <location>
        <begin position="71"/>
        <end position="80"/>
    </location>
</feature>
<keyword evidence="3" id="KW-1185">Reference proteome</keyword>
<dbReference type="EMBL" id="JBEAFC010000009">
    <property type="protein sequence ID" value="KAL1541014.1"/>
    <property type="molecule type" value="Genomic_DNA"/>
</dbReference>
<dbReference type="Proteomes" id="UP001567538">
    <property type="component" value="Unassembled WGS sequence"/>
</dbReference>
<evidence type="ECO:0000313" key="2">
    <source>
        <dbReference type="EMBL" id="KAL1541014.1"/>
    </source>
</evidence>
<dbReference type="AlphaFoldDB" id="A0ABD1GCS3"/>
<protein>
    <submittedName>
        <fullName evidence="2">Uncharacterized protein</fullName>
    </submittedName>
</protein>
<reference evidence="2 3" key="1">
    <citation type="submission" date="2024-06" db="EMBL/GenBank/DDBJ databases">
        <title>A chromosome level genome sequence of Diviner's sage (Salvia divinorum).</title>
        <authorList>
            <person name="Ford S.A."/>
            <person name="Ro D.-K."/>
            <person name="Ness R.W."/>
            <person name="Phillips M.A."/>
        </authorList>
    </citation>
    <scope>NUCLEOTIDE SEQUENCE [LARGE SCALE GENOMIC DNA]</scope>
    <source>
        <strain evidence="2">SAF-2024a</strain>
        <tissue evidence="2">Leaf</tissue>
    </source>
</reference>
<organism evidence="2 3">
    <name type="scientific">Salvia divinorum</name>
    <name type="common">Maria pastora</name>
    <name type="synonym">Diviner's sage</name>
    <dbReference type="NCBI Taxonomy" id="28513"/>
    <lineage>
        <taxon>Eukaryota</taxon>
        <taxon>Viridiplantae</taxon>
        <taxon>Streptophyta</taxon>
        <taxon>Embryophyta</taxon>
        <taxon>Tracheophyta</taxon>
        <taxon>Spermatophyta</taxon>
        <taxon>Magnoliopsida</taxon>
        <taxon>eudicotyledons</taxon>
        <taxon>Gunneridae</taxon>
        <taxon>Pentapetalae</taxon>
        <taxon>asterids</taxon>
        <taxon>lamiids</taxon>
        <taxon>Lamiales</taxon>
        <taxon>Lamiaceae</taxon>
        <taxon>Nepetoideae</taxon>
        <taxon>Mentheae</taxon>
        <taxon>Salviinae</taxon>
        <taxon>Salvia</taxon>
        <taxon>Salvia subgen. Calosphace</taxon>
    </lineage>
</organism>
<sequence>MLVMHQWPADHTSAAFTCCFLSSFHIKTKKSQHQITAQANGRLFGDNSFDSGIGDQGNAAVKPHPGLIHQAGSSISSISD</sequence>
<evidence type="ECO:0000313" key="3">
    <source>
        <dbReference type="Proteomes" id="UP001567538"/>
    </source>
</evidence>
<accession>A0ABD1GCS3</accession>